<organism evidence="2 3">
    <name type="scientific">Petrolisthes cinctipes</name>
    <name type="common">Flat porcelain crab</name>
    <dbReference type="NCBI Taxonomy" id="88211"/>
    <lineage>
        <taxon>Eukaryota</taxon>
        <taxon>Metazoa</taxon>
        <taxon>Ecdysozoa</taxon>
        <taxon>Arthropoda</taxon>
        <taxon>Crustacea</taxon>
        <taxon>Multicrustacea</taxon>
        <taxon>Malacostraca</taxon>
        <taxon>Eumalacostraca</taxon>
        <taxon>Eucarida</taxon>
        <taxon>Decapoda</taxon>
        <taxon>Pleocyemata</taxon>
        <taxon>Anomura</taxon>
        <taxon>Galatheoidea</taxon>
        <taxon>Porcellanidae</taxon>
        <taxon>Petrolisthes</taxon>
    </lineage>
</organism>
<name>A0AAE1BL64_PETCI</name>
<accession>A0AAE1BL64</accession>
<gene>
    <name evidence="2" type="ORF">Pcinc_040599</name>
</gene>
<evidence type="ECO:0000313" key="3">
    <source>
        <dbReference type="Proteomes" id="UP001286313"/>
    </source>
</evidence>
<keyword evidence="3" id="KW-1185">Reference proteome</keyword>
<sequence length="82" mass="9053">MKEEAGVCGWKWKHLYNQPGLGVKLAWKGGMPDWKVKSESLVVGASAAAYTDQLRRRLGNSLLSPRPPHLNCPAPVPTTSRR</sequence>
<feature type="compositionally biased region" description="Pro residues" evidence="1">
    <location>
        <begin position="65"/>
        <end position="76"/>
    </location>
</feature>
<dbReference type="Proteomes" id="UP001286313">
    <property type="component" value="Unassembled WGS sequence"/>
</dbReference>
<proteinExistence type="predicted"/>
<protein>
    <submittedName>
        <fullName evidence="2">Uncharacterized protein</fullName>
    </submittedName>
</protein>
<dbReference type="AlphaFoldDB" id="A0AAE1BL64"/>
<evidence type="ECO:0000256" key="1">
    <source>
        <dbReference type="SAM" id="MobiDB-lite"/>
    </source>
</evidence>
<evidence type="ECO:0000313" key="2">
    <source>
        <dbReference type="EMBL" id="KAK3852832.1"/>
    </source>
</evidence>
<feature type="region of interest" description="Disordered" evidence="1">
    <location>
        <begin position="61"/>
        <end position="82"/>
    </location>
</feature>
<reference evidence="2" key="1">
    <citation type="submission" date="2023-10" db="EMBL/GenBank/DDBJ databases">
        <title>Genome assemblies of two species of porcelain crab, Petrolisthes cinctipes and Petrolisthes manimaculis (Anomura: Porcellanidae).</title>
        <authorList>
            <person name="Angst P."/>
        </authorList>
    </citation>
    <scope>NUCLEOTIDE SEQUENCE</scope>
    <source>
        <strain evidence="2">PB745_01</strain>
        <tissue evidence="2">Gill</tissue>
    </source>
</reference>
<dbReference type="EMBL" id="JAWQEG010007218">
    <property type="protein sequence ID" value="KAK3852832.1"/>
    <property type="molecule type" value="Genomic_DNA"/>
</dbReference>
<comment type="caution">
    <text evidence="2">The sequence shown here is derived from an EMBL/GenBank/DDBJ whole genome shotgun (WGS) entry which is preliminary data.</text>
</comment>